<evidence type="ECO:0000313" key="1">
    <source>
        <dbReference type="EMBL" id="GAI60899.1"/>
    </source>
</evidence>
<feature type="non-terminal residue" evidence="1">
    <location>
        <position position="290"/>
    </location>
</feature>
<accession>X1RZE6</accession>
<protein>
    <submittedName>
        <fullName evidence="1">Uncharacterized protein</fullName>
    </submittedName>
</protein>
<gene>
    <name evidence="1" type="ORF">S12H4_10055</name>
</gene>
<proteinExistence type="predicted"/>
<name>X1RZE6_9ZZZZ</name>
<dbReference type="AlphaFoldDB" id="X1RZE6"/>
<dbReference type="EMBL" id="BARW01004218">
    <property type="protein sequence ID" value="GAI60899.1"/>
    <property type="molecule type" value="Genomic_DNA"/>
</dbReference>
<organism evidence="1">
    <name type="scientific">marine sediment metagenome</name>
    <dbReference type="NCBI Taxonomy" id="412755"/>
    <lineage>
        <taxon>unclassified sequences</taxon>
        <taxon>metagenomes</taxon>
        <taxon>ecological metagenomes</taxon>
    </lineage>
</organism>
<comment type="caution">
    <text evidence="1">The sequence shown here is derived from an EMBL/GenBank/DDBJ whole genome shotgun (WGS) entry which is preliminary data.</text>
</comment>
<feature type="non-terminal residue" evidence="1">
    <location>
        <position position="1"/>
    </location>
</feature>
<sequence>RLIFHHTVVIGTGADPRAKGGYNILKNISFRTSKMEEPINCPGMGLYLFNHIFNSIEPTYDPILAADGKYDCVVDLPFALPFLARQEDTIIDSGRYSHLELQIALGGVADLFGTPGDATNVTTLDITLLRSKTCASKDGKGKPYFLPYIKHMPPFQALTKGYCDIESSEDLILFGFFAMAHDLATWGTVGTAFTGEPADVLDDITWRNQVMPFVQRQKLGWFKEERAQLSNNRTFTGLYPHIFTREGSFGNAFYTGGQSEIKFEIGSVIGTPTTPQVDLIIFGARTLRPM</sequence>
<reference evidence="1" key="1">
    <citation type="journal article" date="2014" name="Front. Microbiol.">
        <title>High frequency of phylogenetically diverse reductive dehalogenase-homologous genes in deep subseafloor sedimentary metagenomes.</title>
        <authorList>
            <person name="Kawai M."/>
            <person name="Futagami T."/>
            <person name="Toyoda A."/>
            <person name="Takaki Y."/>
            <person name="Nishi S."/>
            <person name="Hori S."/>
            <person name="Arai W."/>
            <person name="Tsubouchi T."/>
            <person name="Morono Y."/>
            <person name="Uchiyama I."/>
            <person name="Ito T."/>
            <person name="Fujiyama A."/>
            <person name="Inagaki F."/>
            <person name="Takami H."/>
        </authorList>
    </citation>
    <scope>NUCLEOTIDE SEQUENCE</scope>
    <source>
        <strain evidence="1">Expedition CK06-06</strain>
    </source>
</reference>